<evidence type="ECO:0000313" key="2">
    <source>
        <dbReference type="Proteomes" id="UP001499924"/>
    </source>
</evidence>
<comment type="caution">
    <text evidence="1">The sequence shown here is derived from an EMBL/GenBank/DDBJ whole genome shotgun (WGS) entry which is preliminary data.</text>
</comment>
<dbReference type="PANTHER" id="PTHR43760:SF1">
    <property type="entry name" value="ENDORIBONUCLEASE L-PSP_CHORISMATE MUTASE-LIKE DOMAIN-CONTAINING PROTEIN"/>
    <property type="match status" value="1"/>
</dbReference>
<dbReference type="InterPro" id="IPR035959">
    <property type="entry name" value="RutC-like_sf"/>
</dbReference>
<reference evidence="2" key="1">
    <citation type="journal article" date="2019" name="Int. J. Syst. Evol. Microbiol.">
        <title>The Global Catalogue of Microorganisms (GCM) 10K type strain sequencing project: providing services to taxonomists for standard genome sequencing and annotation.</title>
        <authorList>
            <consortium name="The Broad Institute Genomics Platform"/>
            <consortium name="The Broad Institute Genome Sequencing Center for Infectious Disease"/>
            <person name="Wu L."/>
            <person name="Ma J."/>
        </authorList>
    </citation>
    <scope>NUCLEOTIDE SEQUENCE [LARGE SCALE GENOMIC DNA]</scope>
    <source>
        <strain evidence="2">JCM 15614</strain>
    </source>
</reference>
<dbReference type="Pfam" id="PF01042">
    <property type="entry name" value="Ribonuc_L-PSP"/>
    <property type="match status" value="1"/>
</dbReference>
<keyword evidence="2" id="KW-1185">Reference proteome</keyword>
<dbReference type="Proteomes" id="UP001499924">
    <property type="component" value="Unassembled WGS sequence"/>
</dbReference>
<protein>
    <submittedName>
        <fullName evidence="1">RidA family protein</fullName>
    </submittedName>
</protein>
<dbReference type="PANTHER" id="PTHR43760">
    <property type="entry name" value="ENDORIBONUCLEASE-RELATED"/>
    <property type="match status" value="1"/>
</dbReference>
<gene>
    <name evidence="1" type="ORF">GCM10010531_07950</name>
</gene>
<dbReference type="InterPro" id="IPR013813">
    <property type="entry name" value="Endoribo_LPSP/chorism_mut-like"/>
</dbReference>
<organism evidence="1 2">
    <name type="scientific">Blastococcus jejuensis</name>
    <dbReference type="NCBI Taxonomy" id="351224"/>
    <lineage>
        <taxon>Bacteria</taxon>
        <taxon>Bacillati</taxon>
        <taxon>Actinomycetota</taxon>
        <taxon>Actinomycetes</taxon>
        <taxon>Geodermatophilales</taxon>
        <taxon>Geodermatophilaceae</taxon>
        <taxon>Blastococcus</taxon>
    </lineage>
</organism>
<dbReference type="EMBL" id="BAAAVV010000002">
    <property type="protein sequence ID" value="GAA3158990.1"/>
    <property type="molecule type" value="Genomic_DNA"/>
</dbReference>
<dbReference type="Gene3D" id="3.30.1330.40">
    <property type="entry name" value="RutC-like"/>
    <property type="match status" value="1"/>
</dbReference>
<dbReference type="CDD" id="cd02199">
    <property type="entry name" value="YjgF_YER057c_UK114_like_1"/>
    <property type="match status" value="1"/>
</dbReference>
<evidence type="ECO:0000313" key="1">
    <source>
        <dbReference type="EMBL" id="GAA3158990.1"/>
    </source>
</evidence>
<accession>A0ABP6NV08</accession>
<proteinExistence type="predicted"/>
<name>A0ABP6NV08_9ACTN</name>
<sequence length="145" mass="14537">MSDVSTTAVPPQGAYVPAVVHGGLAWTAGMTPRRHGELVVHGVVGRELDLAAAREAAALAADNAVTALVEAVGLVGIERAVKMTVFIAAVDGFTAHSAVADAASAVLRERLGERGAVARSAVGVRTLPSGAPVEVELVAAVTQPA</sequence>
<dbReference type="SUPFAM" id="SSF55298">
    <property type="entry name" value="YjgF-like"/>
    <property type="match status" value="1"/>
</dbReference>
<dbReference type="InterPro" id="IPR006175">
    <property type="entry name" value="YjgF/YER057c/UK114"/>
</dbReference>
<dbReference type="RefSeq" id="WP_344687262.1">
    <property type="nucleotide sequence ID" value="NZ_BAAAVV010000002.1"/>
</dbReference>